<dbReference type="CDD" id="cd00371">
    <property type="entry name" value="HMA"/>
    <property type="match status" value="1"/>
</dbReference>
<organism evidence="6 7">
    <name type="scientific">Taxus chinensis</name>
    <name type="common">Chinese yew</name>
    <name type="synonym">Taxus wallichiana var. chinensis</name>
    <dbReference type="NCBI Taxonomy" id="29808"/>
    <lineage>
        <taxon>Eukaryota</taxon>
        <taxon>Viridiplantae</taxon>
        <taxon>Streptophyta</taxon>
        <taxon>Embryophyta</taxon>
        <taxon>Tracheophyta</taxon>
        <taxon>Spermatophyta</taxon>
        <taxon>Pinopsida</taxon>
        <taxon>Pinidae</taxon>
        <taxon>Conifers II</taxon>
        <taxon>Cupressales</taxon>
        <taxon>Taxaceae</taxon>
        <taxon>Taxus</taxon>
    </lineage>
</organism>
<dbReference type="PROSITE" id="PS50846">
    <property type="entry name" value="HMA_2"/>
    <property type="match status" value="1"/>
</dbReference>
<dbReference type="SUPFAM" id="SSF55008">
    <property type="entry name" value="HMA, heavy metal-associated domain"/>
    <property type="match status" value="1"/>
</dbReference>
<feature type="non-terminal residue" evidence="6">
    <location>
        <position position="138"/>
    </location>
</feature>
<feature type="non-terminal residue" evidence="6">
    <location>
        <position position="1"/>
    </location>
</feature>
<dbReference type="AlphaFoldDB" id="A0AA38L823"/>
<evidence type="ECO:0000313" key="7">
    <source>
        <dbReference type="Proteomes" id="UP000824469"/>
    </source>
</evidence>
<dbReference type="InterPro" id="IPR036163">
    <property type="entry name" value="HMA_dom_sf"/>
</dbReference>
<comment type="similarity">
    <text evidence="1 4">Belongs to the glycosyl hydrolase 1 family.</text>
</comment>
<evidence type="ECO:0000256" key="1">
    <source>
        <dbReference type="ARBA" id="ARBA00010838"/>
    </source>
</evidence>
<dbReference type="GO" id="GO:0005975">
    <property type="term" value="P:carbohydrate metabolic process"/>
    <property type="evidence" value="ECO:0007669"/>
    <property type="project" value="InterPro"/>
</dbReference>
<gene>
    <name evidence="6" type="ORF">KI387_026425</name>
</gene>
<reference evidence="6 7" key="1">
    <citation type="journal article" date="2021" name="Nat. Plants">
        <title>The Taxus genome provides insights into paclitaxel biosynthesis.</title>
        <authorList>
            <person name="Xiong X."/>
            <person name="Gou J."/>
            <person name="Liao Q."/>
            <person name="Li Y."/>
            <person name="Zhou Q."/>
            <person name="Bi G."/>
            <person name="Li C."/>
            <person name="Du R."/>
            <person name="Wang X."/>
            <person name="Sun T."/>
            <person name="Guo L."/>
            <person name="Liang H."/>
            <person name="Lu P."/>
            <person name="Wu Y."/>
            <person name="Zhang Z."/>
            <person name="Ro D.K."/>
            <person name="Shang Y."/>
            <person name="Huang S."/>
            <person name="Yan J."/>
        </authorList>
    </citation>
    <scope>NUCLEOTIDE SEQUENCE [LARGE SCALE GENOMIC DNA]</scope>
    <source>
        <strain evidence="6">Ta-2019</strain>
    </source>
</reference>
<evidence type="ECO:0000256" key="3">
    <source>
        <dbReference type="ARBA" id="ARBA00023295"/>
    </source>
</evidence>
<name>A0AA38L823_TAXCH</name>
<sequence length="138" mass="15448">SEPFVTLYHWDLPQALEDEYGGFISSKFVEDFSLFAEKCFEEFGDRVKYWVTINEPLIFSSYGYDKGLHAPGRCSPSFGNCTAGNSATEPYIVAHNLLLAHSAVAKIYRIKYQVGMSCEGCVEAVKRVLNKMEGTAKI</sequence>
<evidence type="ECO:0000256" key="4">
    <source>
        <dbReference type="RuleBase" id="RU003690"/>
    </source>
</evidence>
<dbReference type="OMA" id="LNSPWIM"/>
<evidence type="ECO:0000313" key="6">
    <source>
        <dbReference type="EMBL" id="KAH9311390.1"/>
    </source>
</evidence>
<dbReference type="PANTHER" id="PTHR10353">
    <property type="entry name" value="GLYCOSYL HYDROLASE"/>
    <property type="match status" value="1"/>
</dbReference>
<evidence type="ECO:0000256" key="2">
    <source>
        <dbReference type="ARBA" id="ARBA00022801"/>
    </source>
</evidence>
<evidence type="ECO:0000259" key="5">
    <source>
        <dbReference type="PROSITE" id="PS50846"/>
    </source>
</evidence>
<proteinExistence type="inferred from homology"/>
<feature type="domain" description="HMA" evidence="5">
    <location>
        <begin position="107"/>
        <end position="138"/>
    </location>
</feature>
<dbReference type="SUPFAM" id="SSF51445">
    <property type="entry name" value="(Trans)glycosidases"/>
    <property type="match status" value="1"/>
</dbReference>
<dbReference type="InterPro" id="IPR006121">
    <property type="entry name" value="HMA_dom"/>
</dbReference>
<dbReference type="InterPro" id="IPR001360">
    <property type="entry name" value="Glyco_hydro_1"/>
</dbReference>
<dbReference type="Gene3D" id="3.20.20.80">
    <property type="entry name" value="Glycosidases"/>
    <property type="match status" value="1"/>
</dbReference>
<protein>
    <recommendedName>
        <fullName evidence="5">HMA domain-containing protein</fullName>
    </recommendedName>
</protein>
<comment type="caution">
    <text evidence="6">The sequence shown here is derived from an EMBL/GenBank/DDBJ whole genome shotgun (WGS) entry which is preliminary data.</text>
</comment>
<dbReference type="InterPro" id="IPR017853">
    <property type="entry name" value="GH"/>
</dbReference>
<dbReference type="GO" id="GO:0008422">
    <property type="term" value="F:beta-glucosidase activity"/>
    <property type="evidence" value="ECO:0007669"/>
    <property type="project" value="TreeGrafter"/>
</dbReference>
<dbReference type="PANTHER" id="PTHR10353:SF137">
    <property type="entry name" value="MYROSINASE 3-RELATED"/>
    <property type="match status" value="1"/>
</dbReference>
<accession>A0AA38L823</accession>
<keyword evidence="3" id="KW-0326">Glycosidase</keyword>
<dbReference type="EMBL" id="JAHRHJ020000006">
    <property type="protein sequence ID" value="KAH9311390.1"/>
    <property type="molecule type" value="Genomic_DNA"/>
</dbReference>
<keyword evidence="2" id="KW-0378">Hydrolase</keyword>
<dbReference type="GO" id="GO:0046872">
    <property type="term" value="F:metal ion binding"/>
    <property type="evidence" value="ECO:0007669"/>
    <property type="project" value="InterPro"/>
</dbReference>
<keyword evidence="7" id="KW-1185">Reference proteome</keyword>
<dbReference type="Proteomes" id="UP000824469">
    <property type="component" value="Unassembled WGS sequence"/>
</dbReference>
<dbReference type="Pfam" id="PF00232">
    <property type="entry name" value="Glyco_hydro_1"/>
    <property type="match status" value="1"/>
</dbReference>